<reference evidence="1 2" key="1">
    <citation type="journal article" date="2024" name="Front. Microbiol.">
        <title>Pangenomic and biochemical analyses of Helcococcus ovis reveal widespread tetracycline resistance and a novel bacterial species, Helcococcus bovis.</title>
        <authorList>
            <person name="Cunha F."/>
            <person name="Zhai Y."/>
            <person name="Casaro S."/>
            <person name="Jones K.L."/>
            <person name="Hernandez M."/>
            <person name="Bisinotto R.S."/>
            <person name="Kariyawasam S."/>
            <person name="Brown M.B."/>
            <person name="Phillips A."/>
            <person name="Jeong K.C."/>
            <person name="Galvao K.N."/>
        </authorList>
    </citation>
    <scope>NUCLEOTIDE SEQUENCE [LARGE SCALE GENOMIC DNA]</scope>
    <source>
        <strain evidence="1 2">KG197</strain>
    </source>
</reference>
<comment type="caution">
    <text evidence="1">The sequence shown here is derived from an EMBL/GenBank/DDBJ whole genome shotgun (WGS) entry which is preliminary data.</text>
</comment>
<organism evidence="1 2">
    <name type="scientific">Helcococcus bovis</name>
    <dbReference type="NCBI Taxonomy" id="3153252"/>
    <lineage>
        <taxon>Bacteria</taxon>
        <taxon>Bacillati</taxon>
        <taxon>Bacillota</taxon>
        <taxon>Tissierellia</taxon>
        <taxon>Tissierellales</taxon>
        <taxon>Peptoniphilaceae</taxon>
        <taxon>Helcococcus</taxon>
    </lineage>
</organism>
<name>A0ABW9F683_9FIRM</name>
<keyword evidence="2" id="KW-1185">Reference proteome</keyword>
<accession>A0ABW9F683</accession>
<evidence type="ECO:0000313" key="1">
    <source>
        <dbReference type="EMBL" id="MFM1524920.1"/>
    </source>
</evidence>
<gene>
    <name evidence="1" type="ORF">ABGF40_04465</name>
</gene>
<dbReference type="RefSeq" id="WP_408126572.1">
    <property type="nucleotide sequence ID" value="NZ_JBFNFH010000008.1"/>
</dbReference>
<protein>
    <recommendedName>
        <fullName evidence="3">Lipoprotein</fullName>
    </recommendedName>
</protein>
<dbReference type="Proteomes" id="UP001629536">
    <property type="component" value="Unassembled WGS sequence"/>
</dbReference>
<evidence type="ECO:0000313" key="2">
    <source>
        <dbReference type="Proteomes" id="UP001629536"/>
    </source>
</evidence>
<dbReference type="EMBL" id="JBFNFH010000008">
    <property type="protein sequence ID" value="MFM1524920.1"/>
    <property type="molecule type" value="Genomic_DNA"/>
</dbReference>
<sequence>MKYKILSIIFLVFLMVGCMPQNKPKKEVKKIDFSKAMTFDDSKVSKDFKSIVDADFAKDKEYIIPKKDEKLYSLKVSKDAKVSHEEGDSNIAVTFKHSQNEYVVTIIPVAEEFEPNSFYSMYSEFGGSQLYKMDGLDLLMYSSETREMVGEFKAKNNGYYVITIKSNFNVDENGYIMKKIIENLDK</sequence>
<dbReference type="PROSITE" id="PS51257">
    <property type="entry name" value="PROKAR_LIPOPROTEIN"/>
    <property type="match status" value="1"/>
</dbReference>
<evidence type="ECO:0008006" key="3">
    <source>
        <dbReference type="Google" id="ProtNLM"/>
    </source>
</evidence>
<proteinExistence type="predicted"/>